<reference evidence="4 5" key="1">
    <citation type="submission" date="2018-06" db="EMBL/GenBank/DDBJ databases">
        <title>The Genome of Cuscuta australis (Dodder) Provides Insight into the Evolution of Plant Parasitism.</title>
        <authorList>
            <person name="Liu H."/>
        </authorList>
    </citation>
    <scope>NUCLEOTIDE SEQUENCE [LARGE SCALE GENOMIC DNA]</scope>
    <source>
        <strain evidence="5">cv. Yunnan</strain>
        <tissue evidence="4">Vines</tissue>
    </source>
</reference>
<feature type="domain" description="SAM" evidence="3">
    <location>
        <begin position="239"/>
        <end position="302"/>
    </location>
</feature>
<feature type="region of interest" description="Disordered" evidence="2">
    <location>
        <begin position="177"/>
        <end position="197"/>
    </location>
</feature>
<dbReference type="SMART" id="SM00454">
    <property type="entry name" value="SAM"/>
    <property type="match status" value="1"/>
</dbReference>
<evidence type="ECO:0000256" key="1">
    <source>
        <dbReference type="ARBA" id="ARBA00022737"/>
    </source>
</evidence>
<evidence type="ECO:0000313" key="4">
    <source>
        <dbReference type="EMBL" id="RAL38683.1"/>
    </source>
</evidence>
<keyword evidence="1" id="KW-0677">Repeat</keyword>
<dbReference type="PROSITE" id="PS50105">
    <property type="entry name" value="SAM_DOMAIN"/>
    <property type="match status" value="1"/>
</dbReference>
<feature type="region of interest" description="Disordered" evidence="2">
    <location>
        <begin position="43"/>
        <end position="84"/>
    </location>
</feature>
<organism evidence="4 5">
    <name type="scientific">Cuscuta australis</name>
    <dbReference type="NCBI Taxonomy" id="267555"/>
    <lineage>
        <taxon>Eukaryota</taxon>
        <taxon>Viridiplantae</taxon>
        <taxon>Streptophyta</taxon>
        <taxon>Embryophyta</taxon>
        <taxon>Tracheophyta</taxon>
        <taxon>Spermatophyta</taxon>
        <taxon>Magnoliopsida</taxon>
        <taxon>eudicotyledons</taxon>
        <taxon>Gunneridae</taxon>
        <taxon>Pentapetalae</taxon>
        <taxon>asterids</taxon>
        <taxon>lamiids</taxon>
        <taxon>Solanales</taxon>
        <taxon>Convolvulaceae</taxon>
        <taxon>Cuscuteae</taxon>
        <taxon>Cuscuta</taxon>
        <taxon>Cuscuta subgen. Grammica</taxon>
        <taxon>Cuscuta sect. Cleistogrammica</taxon>
    </lineage>
</organism>
<dbReference type="CDD" id="cd09487">
    <property type="entry name" value="SAM_superfamily"/>
    <property type="match status" value="1"/>
</dbReference>
<dbReference type="Proteomes" id="UP000249390">
    <property type="component" value="Unassembled WGS sequence"/>
</dbReference>
<evidence type="ECO:0000313" key="5">
    <source>
        <dbReference type="Proteomes" id="UP000249390"/>
    </source>
</evidence>
<keyword evidence="5" id="KW-1185">Reference proteome</keyword>
<dbReference type="Gene3D" id="1.10.150.50">
    <property type="entry name" value="Transcription Factor, Ets-1"/>
    <property type="match status" value="1"/>
</dbReference>
<dbReference type="SUPFAM" id="SSF47769">
    <property type="entry name" value="SAM/Pointed domain"/>
    <property type="match status" value="1"/>
</dbReference>
<dbReference type="AlphaFoldDB" id="A0A328D440"/>
<dbReference type="Pfam" id="PF00536">
    <property type="entry name" value="SAM_1"/>
    <property type="match status" value="1"/>
</dbReference>
<accession>A0A328D440</accession>
<proteinExistence type="predicted"/>
<dbReference type="InterPro" id="IPR001660">
    <property type="entry name" value="SAM"/>
</dbReference>
<sequence>MAELQPPDVPTIAAASAAAASTSTTPVPLPVEAAAVNNVAAGNSFGQGLASKRQRRPSVRLGEIGESSYDAHPRRGPKSSWRFHKDPSLAAKTSKIRPLTNLVNGAAAASAATGDNYEDSNINEVNNFGFDLGNRKPKTKRPTKRVRTNWTVSSSKFDSINGGIEGESFYREEKDNDEFRDFEQEGSESPLKEQSPVNSMENMGLQYWDRRANQARLSESRDNDNLNNGGIQNEMISQGRSSGVRDWLIELGLGRYSPVFDIHEVDDEVLPLLTLEDLKDMGINAVGSRRKMYNAILKLRKGFS</sequence>
<evidence type="ECO:0000259" key="3">
    <source>
        <dbReference type="PROSITE" id="PS50105"/>
    </source>
</evidence>
<protein>
    <recommendedName>
        <fullName evidence="3">SAM domain-containing protein</fullName>
    </recommendedName>
</protein>
<dbReference type="EMBL" id="NQVE01000209">
    <property type="protein sequence ID" value="RAL38683.1"/>
    <property type="molecule type" value="Genomic_DNA"/>
</dbReference>
<evidence type="ECO:0000256" key="2">
    <source>
        <dbReference type="SAM" id="MobiDB-lite"/>
    </source>
</evidence>
<dbReference type="InterPro" id="IPR013761">
    <property type="entry name" value="SAM/pointed_sf"/>
</dbReference>
<gene>
    <name evidence="4" type="ORF">DM860_002661</name>
</gene>
<name>A0A328D440_9ASTE</name>
<dbReference type="PANTHER" id="PTHR10627:SF69">
    <property type="entry name" value="PROTEIN BICAUDAL C"/>
    <property type="match status" value="1"/>
</dbReference>
<comment type="caution">
    <text evidence="4">The sequence shown here is derived from an EMBL/GenBank/DDBJ whole genome shotgun (WGS) entry which is preliminary data.</text>
</comment>
<dbReference type="PANTHER" id="PTHR10627">
    <property type="entry name" value="SCP160"/>
    <property type="match status" value="1"/>
</dbReference>